<dbReference type="Pfam" id="PF01715">
    <property type="entry name" value="IPPT"/>
    <property type="match status" value="2"/>
</dbReference>
<dbReference type="EMBL" id="ABEU02000023">
    <property type="protein sequence ID" value="PNR29274.1"/>
    <property type="molecule type" value="Genomic_DNA"/>
</dbReference>
<keyword evidence="4" id="KW-0808">Transferase</keyword>
<gene>
    <name evidence="11" type="ORF">PHYPA_027966</name>
    <name evidence="12" type="ORF">PHYPA_027970</name>
    <name evidence="13" type="ORF">PHYPA_027971</name>
</gene>
<dbReference type="EnsemblPlants" id="Pp3c23_12370V3.1">
    <property type="protein sequence ID" value="Pp3c23_12370V3.1"/>
    <property type="gene ID" value="Pp3c23_12370"/>
</dbReference>
<dbReference type="InterPro" id="IPR039657">
    <property type="entry name" value="Dimethylallyltransferase"/>
</dbReference>
<dbReference type="PANTHER" id="PTHR11088:SF60">
    <property type="entry name" value="TRNA DIMETHYLALLYLTRANSFERASE"/>
    <property type="match status" value="1"/>
</dbReference>
<dbReference type="Gramene" id="Pp3c23_12150V3.1">
    <property type="protein sequence ID" value="Pp3c23_12150V3.1"/>
    <property type="gene ID" value="Pp3c23_12150"/>
</dbReference>
<evidence type="ECO:0000313" key="13">
    <source>
        <dbReference type="EMBL" id="PNR29279.1"/>
    </source>
</evidence>
<dbReference type="Gramene" id="Pp3c23_12330V3.1">
    <property type="protein sequence ID" value="Pp3c23_12330V3.1"/>
    <property type="gene ID" value="Pp3c23_12330"/>
</dbReference>
<dbReference type="FunFam" id="3.40.50.300:FF:002385">
    <property type="entry name" value="Predicted protein"/>
    <property type="match status" value="1"/>
</dbReference>
<evidence type="ECO:0000256" key="4">
    <source>
        <dbReference type="ARBA" id="ARBA00022679"/>
    </source>
</evidence>
<dbReference type="GO" id="GO:0009691">
    <property type="term" value="P:cytokinin biosynthetic process"/>
    <property type="evidence" value="ECO:0000318"/>
    <property type="project" value="GO_Central"/>
</dbReference>
<dbReference type="GO" id="GO:0006400">
    <property type="term" value="P:tRNA modification"/>
    <property type="evidence" value="ECO:0000318"/>
    <property type="project" value="GO_Central"/>
</dbReference>
<dbReference type="STRING" id="3218.A0A2K1IJ31"/>
<evidence type="ECO:0000256" key="7">
    <source>
        <dbReference type="ARBA" id="ARBA00022741"/>
    </source>
</evidence>
<sequence length="477" mass="53120">MSTTAVVHLHSAASAVTPLWSGAREPSAPEPAIVRPTVRCFNRSSGAARASFTGVDLGKCRAWRRGLTTPFRCVATPERRASSVGKAVSQDASRLQFPFSSLDYPDFNRTAFVEPDVSVRHHGDRSVVEKNPPSTKLVQAPRRSVKPRVILIAGPTAVGKTRLSIELAKTLGGEVINADSVQVYQGLDVGAAKASLEERQGIPHHVMDLVPPTVEYSYEQFLRDARSATEHILAKGLVPIVVGGTGMYMRWFMQNRAGITSHPFEDEDLTGEFDARAEDDWDYDFQCYFLYQHRADLYPRVDIRCEQMIPALLEEAAWLLNLGVRPQTNSASKAIGYEEAMELLLEARQADGVISQERFLKFVALFQHNSKGLVRKQIAWFRTHSRSEVRKFRWLQAGGPVEEMMEALVEEYARAPGQPTLIASGEELKTRSMKEQKRMKSYKPTLKIYSDAAAVAGCLAWIKSTQGGRREPSGRLN</sequence>
<evidence type="ECO:0000313" key="15">
    <source>
        <dbReference type="Proteomes" id="UP000006727"/>
    </source>
</evidence>
<keyword evidence="8" id="KW-0067">ATP-binding</keyword>
<evidence type="ECO:0000256" key="10">
    <source>
        <dbReference type="ARBA" id="ARBA00049563"/>
    </source>
</evidence>
<dbReference type="EnsemblPlants" id="Pp3c23_12330V3.1">
    <property type="protein sequence ID" value="Pp3c23_12330V3.1"/>
    <property type="gene ID" value="Pp3c23_12330"/>
</dbReference>
<comment type="cofactor">
    <cofactor evidence="1">
        <name>Mg(2+)</name>
        <dbReference type="ChEBI" id="CHEBI:18420"/>
    </cofactor>
</comment>
<dbReference type="InterPro" id="IPR027417">
    <property type="entry name" value="P-loop_NTPase"/>
</dbReference>
<dbReference type="GO" id="GO:0052381">
    <property type="term" value="F:tRNA dimethylallyltransferase activity"/>
    <property type="evidence" value="ECO:0000318"/>
    <property type="project" value="GO_Central"/>
</dbReference>
<evidence type="ECO:0000256" key="6">
    <source>
        <dbReference type="ARBA" id="ARBA00022712"/>
    </source>
</evidence>
<dbReference type="PaxDb" id="3218-PP1S137_19V6.1"/>
<evidence type="ECO:0000256" key="3">
    <source>
        <dbReference type="ARBA" id="ARBA00012665"/>
    </source>
</evidence>
<dbReference type="PANTHER" id="PTHR11088">
    <property type="entry name" value="TRNA DIMETHYLALLYLTRANSFERASE"/>
    <property type="match status" value="1"/>
</dbReference>
<evidence type="ECO:0000313" key="12">
    <source>
        <dbReference type="EMBL" id="PNR29278.1"/>
    </source>
</evidence>
<reference evidence="14" key="3">
    <citation type="submission" date="2020-12" db="UniProtKB">
        <authorList>
            <consortium name="EnsemblPlants"/>
        </authorList>
    </citation>
    <scope>IDENTIFICATION</scope>
</reference>
<dbReference type="Gramene" id="Pp3c23_12370V3.1">
    <property type="protein sequence ID" value="Pp3c23_12370V3.1"/>
    <property type="gene ID" value="Pp3c23_12370"/>
</dbReference>
<comment type="catalytic activity">
    <reaction evidence="10">
        <text>adenosine(37) in tRNA + dimethylallyl diphosphate = N(6)-dimethylallyladenosine(37) in tRNA + diphosphate</text>
        <dbReference type="Rhea" id="RHEA:26482"/>
        <dbReference type="Rhea" id="RHEA-COMP:10162"/>
        <dbReference type="Rhea" id="RHEA-COMP:10375"/>
        <dbReference type="ChEBI" id="CHEBI:33019"/>
        <dbReference type="ChEBI" id="CHEBI:57623"/>
        <dbReference type="ChEBI" id="CHEBI:74411"/>
        <dbReference type="ChEBI" id="CHEBI:74415"/>
        <dbReference type="EC" id="2.5.1.75"/>
    </reaction>
</comment>
<dbReference type="HAMAP" id="MF_00185">
    <property type="entry name" value="IPP_trans"/>
    <property type="match status" value="1"/>
</dbReference>
<dbReference type="EMBL" id="ABEU02000023">
    <property type="protein sequence ID" value="PNR29278.1"/>
    <property type="molecule type" value="Genomic_DNA"/>
</dbReference>
<dbReference type="EnsemblPlants" id="Pp3c23_12150V3.1">
    <property type="protein sequence ID" value="Pp3c23_12150V3.1"/>
    <property type="gene ID" value="Pp3c23_12150"/>
</dbReference>
<evidence type="ECO:0000313" key="14">
    <source>
        <dbReference type="EnsemblPlants" id="Pp3c23_12150V3.1"/>
    </source>
</evidence>
<evidence type="ECO:0000256" key="5">
    <source>
        <dbReference type="ARBA" id="ARBA00022694"/>
    </source>
</evidence>
<keyword evidence="6" id="KW-0203">Cytokinin biosynthesis</keyword>
<proteinExistence type="inferred from homology"/>
<evidence type="ECO:0000256" key="9">
    <source>
        <dbReference type="ARBA" id="ARBA00022842"/>
    </source>
</evidence>
<keyword evidence="5" id="KW-0819">tRNA processing</keyword>
<organism evidence="13">
    <name type="scientific">Physcomitrium patens</name>
    <name type="common">Spreading-leaved earth moss</name>
    <name type="synonym">Physcomitrella patens</name>
    <dbReference type="NCBI Taxonomy" id="3218"/>
    <lineage>
        <taxon>Eukaryota</taxon>
        <taxon>Viridiplantae</taxon>
        <taxon>Streptophyta</taxon>
        <taxon>Embryophyta</taxon>
        <taxon>Bryophyta</taxon>
        <taxon>Bryophytina</taxon>
        <taxon>Bryopsida</taxon>
        <taxon>Funariidae</taxon>
        <taxon>Funariales</taxon>
        <taxon>Funariaceae</taxon>
        <taxon>Physcomitrium</taxon>
    </lineage>
</organism>
<dbReference type="InParanoid" id="A0A2K1IJ31"/>
<evidence type="ECO:0000256" key="8">
    <source>
        <dbReference type="ARBA" id="ARBA00022840"/>
    </source>
</evidence>
<reference evidence="13 15" key="1">
    <citation type="journal article" date="2008" name="Science">
        <title>The Physcomitrella genome reveals evolutionary insights into the conquest of land by plants.</title>
        <authorList>
            <person name="Rensing S."/>
            <person name="Lang D."/>
            <person name="Zimmer A."/>
            <person name="Terry A."/>
            <person name="Salamov A."/>
            <person name="Shapiro H."/>
            <person name="Nishiyama T."/>
            <person name="Perroud P.-F."/>
            <person name="Lindquist E."/>
            <person name="Kamisugi Y."/>
            <person name="Tanahashi T."/>
            <person name="Sakakibara K."/>
            <person name="Fujita T."/>
            <person name="Oishi K."/>
            <person name="Shin-I T."/>
            <person name="Kuroki Y."/>
            <person name="Toyoda A."/>
            <person name="Suzuki Y."/>
            <person name="Hashimoto A."/>
            <person name="Yamaguchi K."/>
            <person name="Sugano A."/>
            <person name="Kohara Y."/>
            <person name="Fujiyama A."/>
            <person name="Anterola A."/>
            <person name="Aoki S."/>
            <person name="Ashton N."/>
            <person name="Barbazuk W.B."/>
            <person name="Barker E."/>
            <person name="Bennetzen J."/>
            <person name="Bezanilla M."/>
            <person name="Blankenship R."/>
            <person name="Cho S.H."/>
            <person name="Dutcher S."/>
            <person name="Estelle M."/>
            <person name="Fawcett J.A."/>
            <person name="Gundlach H."/>
            <person name="Hanada K."/>
            <person name="Heyl A."/>
            <person name="Hicks K.A."/>
            <person name="Hugh J."/>
            <person name="Lohr M."/>
            <person name="Mayer K."/>
            <person name="Melkozernov A."/>
            <person name="Murata T."/>
            <person name="Nelson D."/>
            <person name="Pils B."/>
            <person name="Prigge M."/>
            <person name="Reiss B."/>
            <person name="Renner T."/>
            <person name="Rombauts S."/>
            <person name="Rushton P."/>
            <person name="Sanderfoot A."/>
            <person name="Schween G."/>
            <person name="Shiu S.-H."/>
            <person name="Stueber K."/>
            <person name="Theodoulou F.L."/>
            <person name="Tu H."/>
            <person name="Van de Peer Y."/>
            <person name="Verrier P.J."/>
            <person name="Waters E."/>
            <person name="Wood A."/>
            <person name="Yang L."/>
            <person name="Cove D."/>
            <person name="Cuming A."/>
            <person name="Hasebe M."/>
            <person name="Lucas S."/>
            <person name="Mishler D.B."/>
            <person name="Reski R."/>
            <person name="Grigoriev I."/>
            <person name="Quatrano R.S."/>
            <person name="Boore J.L."/>
        </authorList>
    </citation>
    <scope>NUCLEOTIDE SEQUENCE [LARGE SCALE GENOMIC DNA]</scope>
    <source>
        <strain evidence="14 15">cv. Gransden 2004</strain>
    </source>
</reference>
<reference evidence="13 15" key="2">
    <citation type="journal article" date="2018" name="Plant J.">
        <title>The Physcomitrella patens chromosome-scale assembly reveals moss genome structure and evolution.</title>
        <authorList>
            <person name="Lang D."/>
            <person name="Ullrich K.K."/>
            <person name="Murat F."/>
            <person name="Fuchs J."/>
            <person name="Jenkins J."/>
            <person name="Haas F.B."/>
            <person name="Piednoel M."/>
            <person name="Gundlach H."/>
            <person name="Van Bel M."/>
            <person name="Meyberg R."/>
            <person name="Vives C."/>
            <person name="Morata J."/>
            <person name="Symeonidi A."/>
            <person name="Hiss M."/>
            <person name="Muchero W."/>
            <person name="Kamisugi Y."/>
            <person name="Saleh O."/>
            <person name="Blanc G."/>
            <person name="Decker E.L."/>
            <person name="van Gessel N."/>
            <person name="Grimwood J."/>
            <person name="Hayes R.D."/>
            <person name="Graham S.W."/>
            <person name="Gunter L.E."/>
            <person name="McDaniel S.F."/>
            <person name="Hoernstein S.N.W."/>
            <person name="Larsson A."/>
            <person name="Li F.W."/>
            <person name="Perroud P.F."/>
            <person name="Phillips J."/>
            <person name="Ranjan P."/>
            <person name="Rokshar D.S."/>
            <person name="Rothfels C.J."/>
            <person name="Schneider L."/>
            <person name="Shu S."/>
            <person name="Stevenson D.W."/>
            <person name="Thummler F."/>
            <person name="Tillich M."/>
            <person name="Villarreal Aguilar J.C."/>
            <person name="Widiez T."/>
            <person name="Wong G.K."/>
            <person name="Wymore A."/>
            <person name="Zhang Y."/>
            <person name="Zimmer A.D."/>
            <person name="Quatrano R.S."/>
            <person name="Mayer K.F.X."/>
            <person name="Goodstein D."/>
            <person name="Casacuberta J.M."/>
            <person name="Vandepoele K."/>
            <person name="Reski R."/>
            <person name="Cuming A.C."/>
            <person name="Tuskan G.A."/>
            <person name="Maumus F."/>
            <person name="Salse J."/>
            <person name="Schmutz J."/>
            <person name="Rensing S.A."/>
        </authorList>
    </citation>
    <scope>NUCLEOTIDE SEQUENCE [LARGE SCALE GENOMIC DNA]</scope>
    <source>
        <strain evidence="14 15">cv. Gransden 2004</strain>
    </source>
</reference>
<dbReference type="EMBL" id="ABEU02000023">
    <property type="protein sequence ID" value="PNR29279.1"/>
    <property type="molecule type" value="Genomic_DNA"/>
</dbReference>
<dbReference type="GO" id="GO:0005524">
    <property type="term" value="F:ATP binding"/>
    <property type="evidence" value="ECO:0007669"/>
    <property type="project" value="UniProtKB-KW"/>
</dbReference>
<accession>A0A2K1IJ31</accession>
<name>A0A2K1IJ31_PHYPA</name>
<dbReference type="AlphaFoldDB" id="A0A2K1IJ31"/>
<keyword evidence="7" id="KW-0547">Nucleotide-binding</keyword>
<protein>
    <recommendedName>
        <fullName evidence="3">tRNA dimethylallyltransferase</fullName>
        <ecNumber evidence="3">2.5.1.75</ecNumber>
    </recommendedName>
</protein>
<dbReference type="EC" id="2.5.1.75" evidence="3"/>
<keyword evidence="9" id="KW-0460">Magnesium</keyword>
<dbReference type="SUPFAM" id="SSF52540">
    <property type="entry name" value="P-loop containing nucleoside triphosphate hydrolases"/>
    <property type="match status" value="1"/>
</dbReference>
<comment type="similarity">
    <text evidence="2">Belongs to the IPP transferase family.</text>
</comment>
<evidence type="ECO:0000256" key="1">
    <source>
        <dbReference type="ARBA" id="ARBA00001946"/>
    </source>
</evidence>
<dbReference type="Gene3D" id="3.40.50.300">
    <property type="entry name" value="P-loop containing nucleotide triphosphate hydrolases"/>
    <property type="match status" value="1"/>
</dbReference>
<evidence type="ECO:0000256" key="2">
    <source>
        <dbReference type="ARBA" id="ARBA00005842"/>
    </source>
</evidence>
<evidence type="ECO:0000313" key="11">
    <source>
        <dbReference type="EMBL" id="PNR29274.1"/>
    </source>
</evidence>
<dbReference type="InterPro" id="IPR018022">
    <property type="entry name" value="IPT"/>
</dbReference>
<dbReference type="Proteomes" id="UP000006727">
    <property type="component" value="Chromosome 23"/>
</dbReference>
<keyword evidence="15" id="KW-1185">Reference proteome</keyword>